<protein>
    <submittedName>
        <fullName evidence="1">Uncharacterized protein</fullName>
    </submittedName>
</protein>
<evidence type="ECO:0000313" key="1">
    <source>
        <dbReference type="EMBL" id="KAI3672771.1"/>
    </source>
</evidence>
<comment type="caution">
    <text evidence="1">The sequence shown here is derived from an EMBL/GenBank/DDBJ whole genome shotgun (WGS) entry which is preliminary data.</text>
</comment>
<gene>
    <name evidence="1" type="ORF">L6452_38870</name>
</gene>
<proteinExistence type="predicted"/>
<dbReference type="EMBL" id="CM042061">
    <property type="protein sequence ID" value="KAI3672771.1"/>
    <property type="molecule type" value="Genomic_DNA"/>
</dbReference>
<reference evidence="2" key="1">
    <citation type="journal article" date="2022" name="Mol. Ecol. Resour.">
        <title>The genomes of chicory, endive, great burdock and yacon provide insights into Asteraceae palaeo-polyploidization history and plant inulin production.</title>
        <authorList>
            <person name="Fan W."/>
            <person name="Wang S."/>
            <person name="Wang H."/>
            <person name="Wang A."/>
            <person name="Jiang F."/>
            <person name="Liu H."/>
            <person name="Zhao H."/>
            <person name="Xu D."/>
            <person name="Zhang Y."/>
        </authorList>
    </citation>
    <scope>NUCLEOTIDE SEQUENCE [LARGE SCALE GENOMIC DNA]</scope>
    <source>
        <strain evidence="2">cv. Niubang</strain>
    </source>
</reference>
<evidence type="ECO:0000313" key="2">
    <source>
        <dbReference type="Proteomes" id="UP001055879"/>
    </source>
</evidence>
<organism evidence="1 2">
    <name type="scientific">Arctium lappa</name>
    <name type="common">Greater burdock</name>
    <name type="synonym">Lappa major</name>
    <dbReference type="NCBI Taxonomy" id="4217"/>
    <lineage>
        <taxon>Eukaryota</taxon>
        <taxon>Viridiplantae</taxon>
        <taxon>Streptophyta</taxon>
        <taxon>Embryophyta</taxon>
        <taxon>Tracheophyta</taxon>
        <taxon>Spermatophyta</taxon>
        <taxon>Magnoliopsida</taxon>
        <taxon>eudicotyledons</taxon>
        <taxon>Gunneridae</taxon>
        <taxon>Pentapetalae</taxon>
        <taxon>asterids</taxon>
        <taxon>campanulids</taxon>
        <taxon>Asterales</taxon>
        <taxon>Asteraceae</taxon>
        <taxon>Carduoideae</taxon>
        <taxon>Cardueae</taxon>
        <taxon>Arctiinae</taxon>
        <taxon>Arctium</taxon>
    </lineage>
</organism>
<reference evidence="1 2" key="2">
    <citation type="journal article" date="2022" name="Mol. Ecol. Resour.">
        <title>The genomes of chicory, endive, great burdock and yacon provide insights into Asteraceae paleo-polyploidization history and plant inulin production.</title>
        <authorList>
            <person name="Fan W."/>
            <person name="Wang S."/>
            <person name="Wang H."/>
            <person name="Wang A."/>
            <person name="Jiang F."/>
            <person name="Liu H."/>
            <person name="Zhao H."/>
            <person name="Xu D."/>
            <person name="Zhang Y."/>
        </authorList>
    </citation>
    <scope>NUCLEOTIDE SEQUENCE [LARGE SCALE GENOMIC DNA]</scope>
    <source>
        <strain evidence="2">cv. Niubang</strain>
    </source>
</reference>
<sequence length="85" mass="9584">MQRALKEQKPVNIKFNDDDEEEEALVFNRIKKLSASTLSTSAPPKVTSPPKKVLPTPTYALPHDIKDTIGDAIKNMEAMRRKVHN</sequence>
<name>A0ACB8XQQ2_ARCLA</name>
<accession>A0ACB8XQQ2</accession>
<dbReference type="Proteomes" id="UP001055879">
    <property type="component" value="Linkage Group LG15"/>
</dbReference>
<keyword evidence="2" id="KW-1185">Reference proteome</keyword>